<evidence type="ECO:0000313" key="6">
    <source>
        <dbReference type="Proteomes" id="UP000093695"/>
    </source>
</evidence>
<feature type="domain" description="HTH lacI-type" evidence="4">
    <location>
        <begin position="2"/>
        <end position="56"/>
    </location>
</feature>
<sequence length="357" mass="37463">MVTAREVAQLCGVSVATVSRVFNRPATVSAPTRERVERVARELDFSPNESARALSRQRSAMIGLVWDTDHRRPGWRHPFLQDLLLGLKSALSSHGYHLLLLATSDDARNRTAGVSLADPIAYVGMTRRHHLAGLVLIDSGSDAEAFTAFAQSGLPCVALDVAVAGPKATYVTSDNAAGASEAVRHLAALGHERIATLTGPRGNAPATARTEGYLRGMADAGLPVRDDYVVSGDFYRGSGFVGMRRLLARKHPPTAVFAASDEMAIGALLAARAAGLRVPADLAIVGFDDIEVAALVDPALTTVAQDKAEFGTAAAGALLGMIENAAAPEPVLLPTQLIVRDSCGTPHRQASAAAPRL</sequence>
<evidence type="ECO:0000256" key="3">
    <source>
        <dbReference type="ARBA" id="ARBA00023163"/>
    </source>
</evidence>
<dbReference type="EMBL" id="CP016174">
    <property type="protein sequence ID" value="ANN17328.1"/>
    <property type="molecule type" value="Genomic_DNA"/>
</dbReference>
<dbReference type="PROSITE" id="PS50932">
    <property type="entry name" value="HTH_LACI_2"/>
    <property type="match status" value="1"/>
</dbReference>
<dbReference type="RefSeq" id="WP_044852978.1">
    <property type="nucleotide sequence ID" value="NZ_CP016174.1"/>
</dbReference>
<evidence type="ECO:0000256" key="2">
    <source>
        <dbReference type="ARBA" id="ARBA00023125"/>
    </source>
</evidence>
<dbReference type="SUPFAM" id="SSF47413">
    <property type="entry name" value="lambda repressor-like DNA-binding domains"/>
    <property type="match status" value="1"/>
</dbReference>
<keyword evidence="2" id="KW-0238">DNA-binding</keyword>
<dbReference type="Gene3D" id="1.10.260.40">
    <property type="entry name" value="lambda repressor-like DNA-binding domains"/>
    <property type="match status" value="1"/>
</dbReference>
<reference evidence="5 6" key="1">
    <citation type="journal article" date="2015" name="Genome Announc.">
        <title>Draft Genome Sequence of Norvancomycin-Producing Strain Amycolatopsis orientalis CPCC200066.</title>
        <authorList>
            <person name="Lei X."/>
            <person name="Yuan F."/>
            <person name="Shi Y."/>
            <person name="Li X."/>
            <person name="Wang L."/>
            <person name="Hong B."/>
        </authorList>
    </citation>
    <scope>NUCLEOTIDE SEQUENCE [LARGE SCALE GENOMIC DNA]</scope>
    <source>
        <strain evidence="5 6">B-37</strain>
    </source>
</reference>
<protein>
    <submittedName>
        <fullName evidence="5">LacI family transcriptional regulator</fullName>
    </submittedName>
</protein>
<dbReference type="AlphaFoldDB" id="A0A193BYT0"/>
<dbReference type="InterPro" id="IPR000843">
    <property type="entry name" value="HTH_LacI"/>
</dbReference>
<dbReference type="CDD" id="cd01392">
    <property type="entry name" value="HTH_LacI"/>
    <property type="match status" value="1"/>
</dbReference>
<evidence type="ECO:0000256" key="1">
    <source>
        <dbReference type="ARBA" id="ARBA00023015"/>
    </source>
</evidence>
<dbReference type="Pfam" id="PF13377">
    <property type="entry name" value="Peripla_BP_3"/>
    <property type="match status" value="1"/>
</dbReference>
<dbReference type="SMART" id="SM00354">
    <property type="entry name" value="HTH_LACI"/>
    <property type="match status" value="1"/>
</dbReference>
<dbReference type="GO" id="GO:0003700">
    <property type="term" value="F:DNA-binding transcription factor activity"/>
    <property type="evidence" value="ECO:0007669"/>
    <property type="project" value="TreeGrafter"/>
</dbReference>
<dbReference type="Gene3D" id="3.40.50.2300">
    <property type="match status" value="2"/>
</dbReference>
<evidence type="ECO:0000259" key="4">
    <source>
        <dbReference type="PROSITE" id="PS50932"/>
    </source>
</evidence>
<dbReference type="GO" id="GO:0000976">
    <property type="term" value="F:transcription cis-regulatory region binding"/>
    <property type="evidence" value="ECO:0007669"/>
    <property type="project" value="TreeGrafter"/>
</dbReference>
<evidence type="ECO:0000313" key="5">
    <source>
        <dbReference type="EMBL" id="ANN17328.1"/>
    </source>
</evidence>
<dbReference type="InterPro" id="IPR028082">
    <property type="entry name" value="Peripla_BP_I"/>
</dbReference>
<dbReference type="STRING" id="31958.SD37_17870"/>
<dbReference type="PANTHER" id="PTHR30146:SF109">
    <property type="entry name" value="HTH-TYPE TRANSCRIPTIONAL REGULATOR GALS"/>
    <property type="match status" value="1"/>
</dbReference>
<dbReference type="KEGG" id="aori:SD37_17870"/>
<keyword evidence="3" id="KW-0804">Transcription</keyword>
<keyword evidence="1" id="KW-0805">Transcription regulation</keyword>
<dbReference type="InterPro" id="IPR046335">
    <property type="entry name" value="LacI/GalR-like_sensor"/>
</dbReference>
<dbReference type="InterPro" id="IPR010982">
    <property type="entry name" value="Lambda_DNA-bd_dom_sf"/>
</dbReference>
<dbReference type="Pfam" id="PF00356">
    <property type="entry name" value="LacI"/>
    <property type="match status" value="1"/>
</dbReference>
<gene>
    <name evidence="5" type="ORF">SD37_17870</name>
</gene>
<keyword evidence="6" id="KW-1185">Reference proteome</keyword>
<dbReference type="CDD" id="cd06267">
    <property type="entry name" value="PBP1_LacI_sugar_binding-like"/>
    <property type="match status" value="1"/>
</dbReference>
<dbReference type="eggNOG" id="COG1609">
    <property type="taxonomic scope" value="Bacteria"/>
</dbReference>
<dbReference type="SUPFAM" id="SSF53822">
    <property type="entry name" value="Periplasmic binding protein-like I"/>
    <property type="match status" value="1"/>
</dbReference>
<proteinExistence type="predicted"/>
<dbReference type="PANTHER" id="PTHR30146">
    <property type="entry name" value="LACI-RELATED TRANSCRIPTIONAL REPRESSOR"/>
    <property type="match status" value="1"/>
</dbReference>
<name>A0A193BYT0_AMYOR</name>
<accession>A0A193BYT0</accession>
<dbReference type="Proteomes" id="UP000093695">
    <property type="component" value="Chromosome"/>
</dbReference>
<organism evidence="5 6">
    <name type="scientific">Amycolatopsis orientalis</name>
    <name type="common">Nocardia orientalis</name>
    <dbReference type="NCBI Taxonomy" id="31958"/>
    <lineage>
        <taxon>Bacteria</taxon>
        <taxon>Bacillati</taxon>
        <taxon>Actinomycetota</taxon>
        <taxon>Actinomycetes</taxon>
        <taxon>Pseudonocardiales</taxon>
        <taxon>Pseudonocardiaceae</taxon>
        <taxon>Amycolatopsis</taxon>
    </lineage>
</organism>